<dbReference type="InterPro" id="IPR050951">
    <property type="entry name" value="Retrovirus_Pol_polyprotein"/>
</dbReference>
<dbReference type="PANTHER" id="PTHR37984">
    <property type="entry name" value="PROTEIN CBG26694"/>
    <property type="match status" value="1"/>
</dbReference>
<dbReference type="Gene3D" id="3.10.10.10">
    <property type="entry name" value="HIV Type 1 Reverse Transcriptase, subunit A, domain 1"/>
    <property type="match status" value="1"/>
</dbReference>
<protein>
    <submittedName>
        <fullName evidence="3">Uncharacterized protein LOC129925000</fullName>
    </submittedName>
</protein>
<dbReference type="Pfam" id="PF00078">
    <property type="entry name" value="RVT_1"/>
    <property type="match status" value="1"/>
</dbReference>
<dbReference type="InterPro" id="IPR000477">
    <property type="entry name" value="RT_dom"/>
</dbReference>
<dbReference type="InterPro" id="IPR043502">
    <property type="entry name" value="DNA/RNA_pol_sf"/>
</dbReference>
<gene>
    <name evidence="3" type="primary">LOC129925000</name>
</gene>
<name>A0A9W2ZUY6_BIOGL</name>
<dbReference type="Proteomes" id="UP001165740">
    <property type="component" value="Chromosome 3"/>
</dbReference>
<dbReference type="OrthoDB" id="5982854at2759"/>
<dbReference type="Gene3D" id="2.40.70.10">
    <property type="entry name" value="Acid Proteases"/>
    <property type="match status" value="1"/>
</dbReference>
<proteinExistence type="predicted"/>
<dbReference type="Gene3D" id="3.30.70.270">
    <property type="match status" value="1"/>
</dbReference>
<dbReference type="CDD" id="cd01647">
    <property type="entry name" value="RT_LTR"/>
    <property type="match status" value="1"/>
</dbReference>
<organism evidence="2 3">
    <name type="scientific">Biomphalaria glabrata</name>
    <name type="common">Bloodfluke planorb</name>
    <name type="synonym">Freshwater snail</name>
    <dbReference type="NCBI Taxonomy" id="6526"/>
    <lineage>
        <taxon>Eukaryota</taxon>
        <taxon>Metazoa</taxon>
        <taxon>Spiralia</taxon>
        <taxon>Lophotrochozoa</taxon>
        <taxon>Mollusca</taxon>
        <taxon>Gastropoda</taxon>
        <taxon>Heterobranchia</taxon>
        <taxon>Euthyneura</taxon>
        <taxon>Panpulmonata</taxon>
        <taxon>Hygrophila</taxon>
        <taxon>Lymnaeoidea</taxon>
        <taxon>Planorbidae</taxon>
        <taxon>Biomphalaria</taxon>
    </lineage>
</organism>
<reference evidence="3" key="1">
    <citation type="submission" date="2025-08" db="UniProtKB">
        <authorList>
            <consortium name="RefSeq"/>
        </authorList>
    </citation>
    <scope>IDENTIFICATION</scope>
</reference>
<evidence type="ECO:0000259" key="1">
    <source>
        <dbReference type="PROSITE" id="PS50878"/>
    </source>
</evidence>
<feature type="domain" description="Reverse transcriptase" evidence="1">
    <location>
        <begin position="212"/>
        <end position="354"/>
    </location>
</feature>
<dbReference type="SUPFAM" id="SSF50630">
    <property type="entry name" value="Acid proteases"/>
    <property type="match status" value="1"/>
</dbReference>
<dbReference type="PROSITE" id="PS50878">
    <property type="entry name" value="RT_POL"/>
    <property type="match status" value="1"/>
</dbReference>
<dbReference type="InterPro" id="IPR043128">
    <property type="entry name" value="Rev_trsase/Diguanyl_cyclase"/>
</dbReference>
<dbReference type="SUPFAM" id="SSF56672">
    <property type="entry name" value="DNA/RNA polymerases"/>
    <property type="match status" value="1"/>
</dbReference>
<keyword evidence="2" id="KW-1185">Reference proteome</keyword>
<sequence>MNIGNVQHGDKIVLNGKKKRNHFAAKCINTIRIQDPAESDNEDYLNTLNALNAPSDKMTAVFLINDQNVRFQLNTGADVNIICKRFVRKSQVRKTSQTLTMWNQSKLKPSGMTDIIMTNPKKGKQEKVLFTVVDNGLQCLLGLQTCKCLGLITVNNENFIAPVHCEESNLGDLGKAHLTVDETVAPVVSQCRKSPHTMREKVKKEIELLVSRKILVPVDKPTDWVSQMALVKKPNGNLRICIDPQHLNKALKLEHYKLPTLEDILPQFKNAKIFSKLDIKEAYWHIRLDESSSWLTTMITAFGRFRWARLPFGLNVSGEMFQEKLSQALERLDGCINVTNCIVLARTAREGLSQ</sequence>
<accession>A0A9W2ZUY6</accession>
<dbReference type="GeneID" id="129925000"/>
<evidence type="ECO:0000313" key="2">
    <source>
        <dbReference type="Proteomes" id="UP001165740"/>
    </source>
</evidence>
<dbReference type="RefSeq" id="XP_055878775.1">
    <property type="nucleotide sequence ID" value="XM_056022800.1"/>
</dbReference>
<dbReference type="InterPro" id="IPR021109">
    <property type="entry name" value="Peptidase_aspartic_dom_sf"/>
</dbReference>
<evidence type="ECO:0000313" key="3">
    <source>
        <dbReference type="RefSeq" id="XP_055878775.1"/>
    </source>
</evidence>
<dbReference type="PANTHER" id="PTHR37984:SF8">
    <property type="entry name" value="CCHC-TYPE DOMAIN-CONTAINING PROTEIN"/>
    <property type="match status" value="1"/>
</dbReference>
<dbReference type="AlphaFoldDB" id="A0A9W2ZUY6"/>
<dbReference type="OMA" id="KEAYWHI"/>